<evidence type="ECO:0000313" key="2">
    <source>
        <dbReference type="Proteomes" id="UP000261739"/>
    </source>
</evidence>
<dbReference type="Pfam" id="PF17249">
    <property type="entry name" value="DUF5318"/>
    <property type="match status" value="1"/>
</dbReference>
<accession>A0A3D4SXZ3</accession>
<dbReference type="AlphaFoldDB" id="A0A3D4SXZ3"/>
<dbReference type="InterPro" id="IPR035169">
    <property type="entry name" value="DUF5318"/>
</dbReference>
<dbReference type="Proteomes" id="UP000261739">
    <property type="component" value="Unassembled WGS sequence"/>
</dbReference>
<dbReference type="STRING" id="863239.GCA_000213935_00151"/>
<evidence type="ECO:0000313" key="1">
    <source>
        <dbReference type="EMBL" id="HCT14139.1"/>
    </source>
</evidence>
<organism evidence="1 2">
    <name type="scientific">Corynebacterium nuruki</name>
    <dbReference type="NCBI Taxonomy" id="1032851"/>
    <lineage>
        <taxon>Bacteria</taxon>
        <taxon>Bacillati</taxon>
        <taxon>Actinomycetota</taxon>
        <taxon>Actinomycetes</taxon>
        <taxon>Mycobacteriales</taxon>
        <taxon>Corynebacteriaceae</taxon>
        <taxon>Corynebacterium</taxon>
    </lineage>
</organism>
<name>A0A3D4SXZ3_9CORY</name>
<gene>
    <name evidence="1" type="ORF">DIW82_04905</name>
</gene>
<proteinExistence type="predicted"/>
<sequence length="134" mass="14679">MPEPDRSISRELDRRWVLRAVRAGEIPRSRVCDADRAVTASAEVLGTPTGRDCPVCGASAASGALRTTQWIHGSAIGEKSGTARSLSEIRHILASLSPGDDITVHVVEVCLHCRWNCLLREDRYENQTEDQLGD</sequence>
<dbReference type="EMBL" id="DQID01000137">
    <property type="protein sequence ID" value="HCT14139.1"/>
    <property type="molecule type" value="Genomic_DNA"/>
</dbReference>
<protein>
    <recommendedName>
        <fullName evidence="3">DUF5318 domain-containing protein</fullName>
    </recommendedName>
</protein>
<reference evidence="1 2" key="1">
    <citation type="journal article" date="2018" name="Nat. Biotechnol.">
        <title>A standardized bacterial taxonomy based on genome phylogeny substantially revises the tree of life.</title>
        <authorList>
            <person name="Parks D.H."/>
            <person name="Chuvochina M."/>
            <person name="Waite D.W."/>
            <person name="Rinke C."/>
            <person name="Skarshewski A."/>
            <person name="Chaumeil P.A."/>
            <person name="Hugenholtz P."/>
        </authorList>
    </citation>
    <scope>NUCLEOTIDE SEQUENCE [LARGE SCALE GENOMIC DNA]</scope>
    <source>
        <strain evidence="1">UBA11247</strain>
    </source>
</reference>
<evidence type="ECO:0008006" key="3">
    <source>
        <dbReference type="Google" id="ProtNLM"/>
    </source>
</evidence>
<comment type="caution">
    <text evidence="1">The sequence shown here is derived from an EMBL/GenBank/DDBJ whole genome shotgun (WGS) entry which is preliminary data.</text>
</comment>